<dbReference type="EMBL" id="CACVAU010000008">
    <property type="protein sequence ID" value="CAA6802515.1"/>
    <property type="molecule type" value="Genomic_DNA"/>
</dbReference>
<evidence type="ECO:0000313" key="1">
    <source>
        <dbReference type="EMBL" id="CAA6802515.1"/>
    </source>
</evidence>
<sequence>MTTSILNANPSLVGFGRDTIIYNGQGIDTIELMAKYTTVNNPKPLKKQRLGLLQALGLSPVKKLKGLPVTDTVKRIKRDAKKDGLNAIVEVFKHSKGHSLASYLIVSRLTSKSVSYDRTHKKLKGTHCLLTFAGLHQPTKRLHSESMKMIKKFLDRKTFYMSKLDIATDVTDSKPINHKRKESFKKVLKPHSNHGVIAPPNGASSLYINKVEGLERIGRILFYDKYKKQKDYHSQTLLKSLKDWKRVEVTVCFDLSKKENRMSFKAYVNSNKFLNDMLDINNMVHLINNKGYNDDYLMYQISSFIDSRTMNNNESKKQFNSLESLKRFKTSDYIRYRLPI</sequence>
<organism evidence="1">
    <name type="scientific">uncultured Sulfurovum sp</name>
    <dbReference type="NCBI Taxonomy" id="269237"/>
    <lineage>
        <taxon>Bacteria</taxon>
        <taxon>Pseudomonadati</taxon>
        <taxon>Campylobacterota</taxon>
        <taxon>Epsilonproteobacteria</taxon>
        <taxon>Campylobacterales</taxon>
        <taxon>Sulfurovaceae</taxon>
        <taxon>Sulfurovum</taxon>
        <taxon>environmental samples</taxon>
    </lineage>
</organism>
<proteinExistence type="predicted"/>
<gene>
    <name evidence="1" type="ORF">HELGO_WM10689</name>
</gene>
<name>A0A6S6SHW0_9BACT</name>
<protein>
    <submittedName>
        <fullName evidence="1">Uncharacterized protein</fullName>
    </submittedName>
</protein>
<reference evidence="1" key="1">
    <citation type="submission" date="2020-01" db="EMBL/GenBank/DDBJ databases">
        <authorList>
            <person name="Meier V. D."/>
            <person name="Meier V D."/>
        </authorList>
    </citation>
    <scope>NUCLEOTIDE SEQUENCE</scope>
    <source>
        <strain evidence="1">HLG_WM_MAG_05</strain>
    </source>
</reference>
<dbReference type="AlphaFoldDB" id="A0A6S6SHW0"/>
<accession>A0A6S6SHW0</accession>